<organism evidence="2 3">
    <name type="scientific">Chitinimonas arctica</name>
    <dbReference type="NCBI Taxonomy" id="2594795"/>
    <lineage>
        <taxon>Bacteria</taxon>
        <taxon>Pseudomonadati</taxon>
        <taxon>Pseudomonadota</taxon>
        <taxon>Betaproteobacteria</taxon>
        <taxon>Neisseriales</taxon>
        <taxon>Chitinibacteraceae</taxon>
        <taxon>Chitinimonas</taxon>
    </lineage>
</organism>
<gene>
    <name evidence="2" type="ORF">FNU76_02140</name>
</gene>
<evidence type="ECO:0000313" key="2">
    <source>
        <dbReference type="EMBL" id="QDQ25247.1"/>
    </source>
</evidence>
<evidence type="ECO:0000313" key="3">
    <source>
        <dbReference type="Proteomes" id="UP000317550"/>
    </source>
</evidence>
<accession>A0A516SAQ8</accession>
<reference evidence="3" key="1">
    <citation type="submission" date="2019-07" db="EMBL/GenBank/DDBJ databases">
        <title>Chitinimonas sp. nov., isolated from Ny-Alesund, arctica soil.</title>
        <authorList>
            <person name="Xu Q."/>
            <person name="Peng F."/>
        </authorList>
    </citation>
    <scope>NUCLEOTIDE SEQUENCE [LARGE SCALE GENOMIC DNA]</scope>
    <source>
        <strain evidence="3">R3-44</strain>
    </source>
</reference>
<proteinExistence type="predicted"/>
<feature type="region of interest" description="Disordered" evidence="1">
    <location>
        <begin position="130"/>
        <end position="156"/>
    </location>
</feature>
<evidence type="ECO:0000256" key="1">
    <source>
        <dbReference type="SAM" id="MobiDB-lite"/>
    </source>
</evidence>
<name>A0A516SAQ8_9NEIS</name>
<protein>
    <submittedName>
        <fullName evidence="2">Uncharacterized protein</fullName>
    </submittedName>
</protein>
<sequence length="185" mass="20449">MTCHVKPSAAHIGGVDEFKTVATEYCRSNARGKLSVEWGGTHYQVEKSEEGVAKQASHYRIVRFFAAIIQLFTHRIGDGSWQSRTQRLQHAWCEVRNEARVAEQALIAKARLHRSKPIAIPPSAWSGGSVVYTPPTPPTSPTPALPASEIPSKSSDILSLSDPRLAKVAFYEAKPLLRRKSDKYA</sequence>
<feature type="compositionally biased region" description="Pro residues" evidence="1">
    <location>
        <begin position="134"/>
        <end position="144"/>
    </location>
</feature>
<dbReference type="AlphaFoldDB" id="A0A516SAQ8"/>
<keyword evidence="3" id="KW-1185">Reference proteome</keyword>
<dbReference type="KEGG" id="cari:FNU76_02140"/>
<dbReference type="RefSeq" id="WP_143856172.1">
    <property type="nucleotide sequence ID" value="NZ_CP041730.1"/>
</dbReference>
<dbReference type="Proteomes" id="UP000317550">
    <property type="component" value="Chromosome"/>
</dbReference>
<dbReference type="EMBL" id="CP041730">
    <property type="protein sequence ID" value="QDQ25247.1"/>
    <property type="molecule type" value="Genomic_DNA"/>
</dbReference>